<evidence type="ECO:0000313" key="2">
    <source>
        <dbReference type="EMBL" id="UOE42446.1"/>
    </source>
</evidence>
<name>A0ABY4BXP6_9FLAO</name>
<feature type="domain" description="PhnB-like" evidence="1">
    <location>
        <begin position="3"/>
        <end position="140"/>
    </location>
</feature>
<dbReference type="RefSeq" id="WP_243551611.1">
    <property type="nucleotide sequence ID" value="NZ_CP094532.1"/>
</dbReference>
<dbReference type="EMBL" id="CP094532">
    <property type="protein sequence ID" value="UOE42446.1"/>
    <property type="molecule type" value="Genomic_DNA"/>
</dbReference>
<gene>
    <name evidence="2" type="ORF">MTP09_06715</name>
</gene>
<protein>
    <submittedName>
        <fullName evidence="2">VOC family protein</fullName>
    </submittedName>
</protein>
<proteinExistence type="predicted"/>
<dbReference type="Proteomes" id="UP000831460">
    <property type="component" value="Chromosome"/>
</dbReference>
<organism evidence="2 3">
    <name type="scientific">Chryseobacterium suipulveris</name>
    <dbReference type="NCBI Taxonomy" id="2929800"/>
    <lineage>
        <taxon>Bacteria</taxon>
        <taxon>Pseudomonadati</taxon>
        <taxon>Bacteroidota</taxon>
        <taxon>Flavobacteriia</taxon>
        <taxon>Flavobacteriales</taxon>
        <taxon>Weeksellaceae</taxon>
        <taxon>Chryseobacterium group</taxon>
        <taxon>Chryseobacterium</taxon>
    </lineage>
</organism>
<dbReference type="SUPFAM" id="SSF54593">
    <property type="entry name" value="Glyoxalase/Bleomycin resistance protein/Dihydroxybiphenyl dioxygenase"/>
    <property type="match status" value="1"/>
</dbReference>
<dbReference type="InterPro" id="IPR029068">
    <property type="entry name" value="Glyas_Bleomycin-R_OHBP_Dase"/>
</dbReference>
<reference evidence="2 3" key="1">
    <citation type="submission" date="2022-03" db="EMBL/GenBank/DDBJ databases">
        <title>Chryseobacterium sp. isolated from particulate matters in swine house.</title>
        <authorList>
            <person name="Won M."/>
            <person name="Kim S.-J."/>
            <person name="Kwon S.-W."/>
        </authorList>
    </citation>
    <scope>NUCLEOTIDE SEQUENCE [LARGE SCALE GENOMIC DNA]</scope>
    <source>
        <strain evidence="2 3">SC2-2</strain>
    </source>
</reference>
<accession>A0ABY4BXP6</accession>
<evidence type="ECO:0000313" key="3">
    <source>
        <dbReference type="Proteomes" id="UP000831460"/>
    </source>
</evidence>
<dbReference type="PANTHER" id="PTHR33990">
    <property type="entry name" value="PROTEIN YJDN-RELATED"/>
    <property type="match status" value="1"/>
</dbReference>
<dbReference type="PANTHER" id="PTHR33990:SF1">
    <property type="entry name" value="PROTEIN YJDN"/>
    <property type="match status" value="1"/>
</dbReference>
<keyword evidence="3" id="KW-1185">Reference proteome</keyword>
<dbReference type="Gene3D" id="3.10.180.10">
    <property type="entry name" value="2,3-Dihydroxybiphenyl 1,2-Dioxygenase, domain 1"/>
    <property type="match status" value="1"/>
</dbReference>
<sequence>MMKLNPYLNFDGTCEEAFNFYKKVFKTEFNQFGIMRFGDLPPQEGVPPCPDEIKDRVMHVGINFGDQMLMGSDIMPGFGNRPFQIGDNNYVSIHPDSREEADRIFKELSENGEVEMPMQDQFWGDYFGSLRDQFGTNWMINFNANYK</sequence>
<dbReference type="Pfam" id="PF06983">
    <property type="entry name" value="3-dmu-9_3-mt"/>
    <property type="match status" value="1"/>
</dbReference>
<dbReference type="InterPro" id="IPR028973">
    <property type="entry name" value="PhnB-like"/>
</dbReference>
<evidence type="ECO:0000259" key="1">
    <source>
        <dbReference type="Pfam" id="PF06983"/>
    </source>
</evidence>
<dbReference type="CDD" id="cd06588">
    <property type="entry name" value="PhnB_like"/>
    <property type="match status" value="1"/>
</dbReference>